<comment type="caution">
    <text evidence="1">The sequence shown here is derived from an EMBL/GenBank/DDBJ whole genome shotgun (WGS) entry which is preliminary data.</text>
</comment>
<reference evidence="1 2" key="1">
    <citation type="submission" date="2020-08" db="EMBL/GenBank/DDBJ databases">
        <title>Genomic Encyclopedia of Type Strains, Phase III (KMG-III): the genomes of soil and plant-associated and newly described type strains.</title>
        <authorList>
            <person name="Whitman W."/>
        </authorList>
    </citation>
    <scope>NUCLEOTIDE SEQUENCE [LARGE SCALE GENOMIC DNA]</scope>
    <source>
        <strain evidence="1 2">CECT 8571</strain>
    </source>
</reference>
<evidence type="ECO:0000313" key="2">
    <source>
        <dbReference type="Proteomes" id="UP000559987"/>
    </source>
</evidence>
<name>A0A839UJE9_9GAMM</name>
<proteinExistence type="predicted"/>
<dbReference type="InterPro" id="IPR010710">
    <property type="entry name" value="DUF1289"/>
</dbReference>
<gene>
    <name evidence="1" type="ORF">FHS30_001418</name>
</gene>
<dbReference type="RefSeq" id="WP_183909734.1">
    <property type="nucleotide sequence ID" value="NZ_JACHXZ010000002.1"/>
</dbReference>
<protein>
    <recommendedName>
        <fullName evidence="3">DUF1289 domain-containing protein</fullName>
    </recommendedName>
</protein>
<dbReference type="PANTHER" id="PTHR35175:SF2">
    <property type="entry name" value="DUF1289 DOMAIN-CONTAINING PROTEIN"/>
    <property type="match status" value="1"/>
</dbReference>
<accession>A0A839UJE9</accession>
<dbReference type="Pfam" id="PF06945">
    <property type="entry name" value="DUF1289"/>
    <property type="match status" value="1"/>
</dbReference>
<organism evidence="1 2">
    <name type="scientific">Simiduia aestuariiviva</name>
    <dbReference type="NCBI Taxonomy" id="1510459"/>
    <lineage>
        <taxon>Bacteria</taxon>
        <taxon>Pseudomonadati</taxon>
        <taxon>Pseudomonadota</taxon>
        <taxon>Gammaproteobacteria</taxon>
        <taxon>Cellvibrionales</taxon>
        <taxon>Cellvibrionaceae</taxon>
        <taxon>Simiduia</taxon>
    </lineage>
</organism>
<evidence type="ECO:0008006" key="3">
    <source>
        <dbReference type="Google" id="ProtNLM"/>
    </source>
</evidence>
<dbReference type="PANTHER" id="PTHR35175">
    <property type="entry name" value="DUF1289 DOMAIN-CONTAINING PROTEIN"/>
    <property type="match status" value="1"/>
</dbReference>
<dbReference type="EMBL" id="JACHXZ010000002">
    <property type="protein sequence ID" value="MBB3168234.1"/>
    <property type="molecule type" value="Genomic_DNA"/>
</dbReference>
<dbReference type="Proteomes" id="UP000559987">
    <property type="component" value="Unassembled WGS sequence"/>
</dbReference>
<sequence>MSERRPVRVKSPCTSICALNDADVCVGCYRTADEISRWSRMLPEEQRIVVLAARERAKEDNPFA</sequence>
<keyword evidence="2" id="KW-1185">Reference proteome</keyword>
<dbReference type="AlphaFoldDB" id="A0A839UJE9"/>
<evidence type="ECO:0000313" key="1">
    <source>
        <dbReference type="EMBL" id="MBB3168234.1"/>
    </source>
</evidence>